<dbReference type="InterPro" id="IPR002201">
    <property type="entry name" value="Glyco_trans_9"/>
</dbReference>
<protein>
    <submittedName>
        <fullName evidence="4">Glycosyl transferase family 9</fullName>
    </submittedName>
</protein>
<name>A0A212L6R2_9BACT</name>
<dbReference type="Pfam" id="PF01075">
    <property type="entry name" value="Glyco_transf_9"/>
    <property type="match status" value="1"/>
</dbReference>
<dbReference type="RefSeq" id="WP_179980610.1">
    <property type="nucleotide sequence ID" value="NZ_LT608333.1"/>
</dbReference>
<dbReference type="GO" id="GO:0005829">
    <property type="term" value="C:cytosol"/>
    <property type="evidence" value="ECO:0007669"/>
    <property type="project" value="TreeGrafter"/>
</dbReference>
<dbReference type="GO" id="GO:0009244">
    <property type="term" value="P:lipopolysaccharide core region biosynthetic process"/>
    <property type="evidence" value="ECO:0007669"/>
    <property type="project" value="TreeGrafter"/>
</dbReference>
<dbReference type="PANTHER" id="PTHR30160">
    <property type="entry name" value="TETRAACYLDISACCHARIDE 4'-KINASE-RELATED"/>
    <property type="match status" value="1"/>
</dbReference>
<gene>
    <name evidence="4" type="ORF">KL86DES1_21190</name>
</gene>
<dbReference type="GO" id="GO:0008713">
    <property type="term" value="F:ADP-heptose-lipopolysaccharide heptosyltransferase activity"/>
    <property type="evidence" value="ECO:0007669"/>
    <property type="project" value="TreeGrafter"/>
</dbReference>
<dbReference type="InterPro" id="IPR051199">
    <property type="entry name" value="LPS_LOS_Heptosyltrfase"/>
</dbReference>
<dbReference type="PANTHER" id="PTHR30160:SF7">
    <property type="entry name" value="ADP-HEPTOSE--LPS HEPTOSYLTRANSFERASE 2"/>
    <property type="match status" value="1"/>
</dbReference>
<sequence length="623" mass="66238">MNTTALHASDTPCPPVSPCGDAGEGTGVIIINLTRFGDLLQSQALVNDLHKAGLRVGLVCLENFVSAVPLLRHVDIAWPLPGASLLADVSGNWRDAALNLLAFVRRIHHEMPGARVVNLTATLPARLLARMLASQPDGIGGFGMDAEGFGFSGGIWTSFLAGTVLRRLNTPFNLVDTFRMVGAHALSAQEKERMHCASAHENSGGTQESLGGTREDLDGVQKNSDGTQGLAAASGLRPPAEENMRFARALLDEEAASQGISSQCKGFVAMQLGASEARRQWPAAHFAAVGDRLWREAGLCPVLLGSPAEAPLAAAYAQAAQGPHLSAVGRTNIPQLAALLCQCRLLITNDTGTMHLAAGLGIPCLAIFLATAQPWDTGPYLPGCCCLEPAMACHPCPYGRACPYGHACLERIGAQSVGDLVLGWLASGSWDAALHKASGITGEARVWLTEKDSQGFAVVRCLSGHEGEDRSLWLNSQRVFWRQILDSLAEDTADLDAAHMEETDSAPAGALPHGPAYPLTEHQPTIPFSPAFAASVRDCLTQTIQLLGLLEEQGGLVGKSAMAGQLFLRNCERLQSLLDASASFSALGGFWREMRQQRGGDMKDLVQLIRQMKNCVTDLNKII</sequence>
<accession>A0A212L6R2</accession>
<evidence type="ECO:0000256" key="1">
    <source>
        <dbReference type="ARBA" id="ARBA00022676"/>
    </source>
</evidence>
<dbReference type="AlphaFoldDB" id="A0A212L6R2"/>
<dbReference type="EMBL" id="FMJC01000002">
    <property type="protein sequence ID" value="SCM73264.1"/>
    <property type="molecule type" value="Genomic_DNA"/>
</dbReference>
<proteinExistence type="predicted"/>
<feature type="compositionally biased region" description="Polar residues" evidence="3">
    <location>
        <begin position="200"/>
        <end position="210"/>
    </location>
</feature>
<keyword evidence="2 4" id="KW-0808">Transferase</keyword>
<organism evidence="4">
    <name type="scientific">uncultured Desulfovibrio sp</name>
    <dbReference type="NCBI Taxonomy" id="167968"/>
    <lineage>
        <taxon>Bacteria</taxon>
        <taxon>Pseudomonadati</taxon>
        <taxon>Thermodesulfobacteriota</taxon>
        <taxon>Desulfovibrionia</taxon>
        <taxon>Desulfovibrionales</taxon>
        <taxon>Desulfovibrionaceae</taxon>
        <taxon>Desulfovibrio</taxon>
        <taxon>environmental samples</taxon>
    </lineage>
</organism>
<dbReference type="SUPFAM" id="SSF53756">
    <property type="entry name" value="UDP-Glycosyltransferase/glycogen phosphorylase"/>
    <property type="match status" value="1"/>
</dbReference>
<evidence type="ECO:0000313" key="4">
    <source>
        <dbReference type="EMBL" id="SCM73264.1"/>
    </source>
</evidence>
<evidence type="ECO:0000256" key="2">
    <source>
        <dbReference type="ARBA" id="ARBA00022679"/>
    </source>
</evidence>
<dbReference type="Gene3D" id="3.40.50.2000">
    <property type="entry name" value="Glycogen Phosphorylase B"/>
    <property type="match status" value="1"/>
</dbReference>
<feature type="region of interest" description="Disordered" evidence="3">
    <location>
        <begin position="192"/>
        <end position="237"/>
    </location>
</feature>
<reference evidence="4" key="1">
    <citation type="submission" date="2016-08" db="EMBL/GenBank/DDBJ databases">
        <authorList>
            <person name="Seilhamer J.J."/>
        </authorList>
    </citation>
    <scope>NUCLEOTIDE SEQUENCE</scope>
    <source>
        <strain evidence="4">86-1</strain>
    </source>
</reference>
<evidence type="ECO:0000256" key="3">
    <source>
        <dbReference type="SAM" id="MobiDB-lite"/>
    </source>
</evidence>
<dbReference type="CDD" id="cd03789">
    <property type="entry name" value="GT9_LPS_heptosyltransferase"/>
    <property type="match status" value="1"/>
</dbReference>
<keyword evidence="1" id="KW-0328">Glycosyltransferase</keyword>